<dbReference type="InterPro" id="IPR003961">
    <property type="entry name" value="FN3_dom"/>
</dbReference>
<dbReference type="Gene3D" id="2.60.40.10">
    <property type="entry name" value="Immunoglobulins"/>
    <property type="match status" value="1"/>
</dbReference>
<gene>
    <name evidence="2" type="ORF">BECKSD772D_GA0070982_100390</name>
</gene>
<dbReference type="EMBL" id="CAADHB010000003">
    <property type="protein sequence ID" value="VFK77931.1"/>
    <property type="molecule type" value="Genomic_DNA"/>
</dbReference>
<evidence type="ECO:0000256" key="1">
    <source>
        <dbReference type="SAM" id="MobiDB-lite"/>
    </source>
</evidence>
<dbReference type="AlphaFoldDB" id="A0A451BI08"/>
<evidence type="ECO:0008006" key="3">
    <source>
        <dbReference type="Google" id="ProtNLM"/>
    </source>
</evidence>
<name>A0A451BI08_9GAMM</name>
<proteinExistence type="predicted"/>
<feature type="region of interest" description="Disordered" evidence="1">
    <location>
        <begin position="91"/>
        <end position="119"/>
    </location>
</feature>
<feature type="compositionally biased region" description="Low complexity" evidence="1">
    <location>
        <begin position="94"/>
        <end position="113"/>
    </location>
</feature>
<dbReference type="InterPro" id="IPR013783">
    <property type="entry name" value="Ig-like_fold"/>
</dbReference>
<dbReference type="SUPFAM" id="SSF49265">
    <property type="entry name" value="Fibronectin type III"/>
    <property type="match status" value="1"/>
</dbReference>
<dbReference type="CDD" id="cd00063">
    <property type="entry name" value="FN3"/>
    <property type="match status" value="1"/>
</dbReference>
<reference evidence="2" key="1">
    <citation type="submission" date="2019-02" db="EMBL/GenBank/DDBJ databases">
        <authorList>
            <person name="Gruber-Vodicka R. H."/>
            <person name="Seah K. B. B."/>
        </authorList>
    </citation>
    <scope>NUCLEOTIDE SEQUENCE</scope>
    <source>
        <strain evidence="2">BECK_S127</strain>
    </source>
</reference>
<dbReference type="InterPro" id="IPR036116">
    <property type="entry name" value="FN3_sf"/>
</dbReference>
<evidence type="ECO:0000313" key="2">
    <source>
        <dbReference type="EMBL" id="VFK77931.1"/>
    </source>
</evidence>
<accession>A0A451BI08</accession>
<sequence length="134" mass="14819">MGGHDASEWLVTMVWNERSRCVGIRSWSGRRPANALEHPGQTRSLEAPHQGAGWIFLDWKAPDNGGKVAAYKLQRREEGSQDWIDVGTAIETEAAPSPANRTASNSSSASWPSIKPEKASRVTGCWRCFNALRR</sequence>
<protein>
    <recommendedName>
        <fullName evidence="3">Fibronectin type III domain-containing protein</fullName>
    </recommendedName>
</protein>
<organism evidence="2">
    <name type="scientific">Candidatus Kentrum sp. SD</name>
    <dbReference type="NCBI Taxonomy" id="2126332"/>
    <lineage>
        <taxon>Bacteria</taxon>
        <taxon>Pseudomonadati</taxon>
        <taxon>Pseudomonadota</taxon>
        <taxon>Gammaproteobacteria</taxon>
        <taxon>Candidatus Kentrum</taxon>
    </lineage>
</organism>